<protein>
    <submittedName>
        <fullName evidence="2">Uncharacterized protein</fullName>
    </submittedName>
</protein>
<sequence length="251" mass="27574">MGEEDERDPNHDSSPLNKAWNSASYGVTSYKALVQPNPTSSRKAQSTSAAAKKQSRTENQWGLTSTTKPRPAVGQRHAYCPNPRKSLSTSKKPEEVEKTSSAKHQGWISTTSKCHYQATSRKEVVISKPESAYMDMSAHDLKPKKVTSSVLTPQKGAMRSSQTEKVQERPIPTLLMGSQGLQEVCQSCALPPLASSILSTALRQLVCTTLVRFLRAVLPPLVNRTCGFTQLGVLFYFPAMLLYLYPVSGLD</sequence>
<proteinExistence type="predicted"/>
<dbReference type="OrthoDB" id="1114124at2759"/>
<feature type="compositionally biased region" description="Polar residues" evidence="1">
    <location>
        <begin position="58"/>
        <end position="68"/>
    </location>
</feature>
<evidence type="ECO:0000313" key="2">
    <source>
        <dbReference type="EMBL" id="KAG2314448.1"/>
    </source>
</evidence>
<gene>
    <name evidence="2" type="ORF">Bca52824_017570</name>
</gene>
<dbReference type="Proteomes" id="UP000886595">
    <property type="component" value="Unassembled WGS sequence"/>
</dbReference>
<name>A0A8X7VMC5_BRACI</name>
<feature type="compositionally biased region" description="Low complexity" evidence="1">
    <location>
        <begin position="39"/>
        <end position="52"/>
    </location>
</feature>
<keyword evidence="3" id="KW-1185">Reference proteome</keyword>
<evidence type="ECO:0000313" key="3">
    <source>
        <dbReference type="Proteomes" id="UP000886595"/>
    </source>
</evidence>
<dbReference type="AlphaFoldDB" id="A0A8X7VMC5"/>
<reference evidence="2 3" key="1">
    <citation type="submission" date="2020-02" db="EMBL/GenBank/DDBJ databases">
        <authorList>
            <person name="Ma Q."/>
            <person name="Huang Y."/>
            <person name="Song X."/>
            <person name="Pei D."/>
        </authorList>
    </citation>
    <scope>NUCLEOTIDE SEQUENCE [LARGE SCALE GENOMIC DNA]</scope>
    <source>
        <strain evidence="2">Sxm20200214</strain>
        <tissue evidence="2">Leaf</tissue>
    </source>
</reference>
<organism evidence="2 3">
    <name type="scientific">Brassica carinata</name>
    <name type="common">Ethiopian mustard</name>
    <name type="synonym">Abyssinian cabbage</name>
    <dbReference type="NCBI Taxonomy" id="52824"/>
    <lineage>
        <taxon>Eukaryota</taxon>
        <taxon>Viridiplantae</taxon>
        <taxon>Streptophyta</taxon>
        <taxon>Embryophyta</taxon>
        <taxon>Tracheophyta</taxon>
        <taxon>Spermatophyta</taxon>
        <taxon>Magnoliopsida</taxon>
        <taxon>eudicotyledons</taxon>
        <taxon>Gunneridae</taxon>
        <taxon>Pentapetalae</taxon>
        <taxon>rosids</taxon>
        <taxon>malvids</taxon>
        <taxon>Brassicales</taxon>
        <taxon>Brassicaceae</taxon>
        <taxon>Brassiceae</taxon>
        <taxon>Brassica</taxon>
    </lineage>
</organism>
<comment type="caution">
    <text evidence="2">The sequence shown here is derived from an EMBL/GenBank/DDBJ whole genome shotgun (WGS) entry which is preliminary data.</text>
</comment>
<dbReference type="EMBL" id="JAAMPC010000004">
    <property type="protein sequence ID" value="KAG2314448.1"/>
    <property type="molecule type" value="Genomic_DNA"/>
</dbReference>
<feature type="compositionally biased region" description="Basic and acidic residues" evidence="1">
    <location>
        <begin position="91"/>
        <end position="100"/>
    </location>
</feature>
<accession>A0A8X7VMC5</accession>
<feature type="region of interest" description="Disordered" evidence="1">
    <location>
        <begin position="31"/>
        <end position="104"/>
    </location>
</feature>
<evidence type="ECO:0000256" key="1">
    <source>
        <dbReference type="SAM" id="MobiDB-lite"/>
    </source>
</evidence>
<feature type="region of interest" description="Disordered" evidence="1">
    <location>
        <begin position="1"/>
        <end position="20"/>
    </location>
</feature>